<dbReference type="GO" id="GO:0031106">
    <property type="term" value="P:septin ring organization"/>
    <property type="evidence" value="ECO:0007669"/>
    <property type="project" value="TreeGrafter"/>
</dbReference>
<accession>A0A7E4VV91</accession>
<feature type="compositionally biased region" description="Polar residues" evidence="1">
    <location>
        <begin position="547"/>
        <end position="561"/>
    </location>
</feature>
<sequence>MLKFKQPTKASRPPPSENFIPVGPSKATIIIKNITVPLAWPAGEFFDNKGEWREFNVCLSFKAAGGPLQRSVILQRINRTVSDIVFDEIFTFNDVDPDFTIEAMIAAKRVDNGRHPGSSIASVANTVSRSFGRHLGNAFKKHSQSQSAYTISAYDFPSREEIFSIAANSLIPMARCFFRLSNAGLSGKQRVYSLKLVSVETIDPNMPKANILPLFGTICCQVLCRPACLTMTLTRGVFDIFYVDEKLLLEKLTCTLRGGCIECYTRARFDENEPPALLLPVDQHTQVETTSYETTVRVTLKDPESKLTRDFMLIMPSTTMTGEWHSAITHQIQDAVLWGEFASYISNPQAKPITMPEDSMTKPTVYPTVESKSRTLTNTDQVRTGLRPRLGNSTRGNVLEVFKDKEKPFSSSPNVTIKEPTTTPKRIERVQTSKPRSKSVLPPPPKISPTPKLGPEPLATDAILKKDQLEMPVQPLPRPTRTPNTVKKQPFLNDHSKAKSFDESAKTRRQVPVSDILDTRLAPRMSNNWSFEATTLPRVKREPSLDSAISTAPSAGSNTLPRTPVMKKKTAPPNTHVIRLSIGMDSDDENQKAREVNSSKKPFASRSNNARPPPPPYEQAIRDLENRHAAATAAAVASIKKARLPRSTSSQRPRLIAFESEVTRL</sequence>
<reference evidence="4" key="2">
    <citation type="submission" date="2020-10" db="UniProtKB">
        <authorList>
            <consortium name="WormBaseParasite"/>
        </authorList>
    </citation>
    <scope>IDENTIFICATION</scope>
</reference>
<dbReference type="InterPro" id="IPR012966">
    <property type="entry name" value="AHD"/>
</dbReference>
<organism evidence="3 4">
    <name type="scientific">Panagrellus redivivus</name>
    <name type="common">Microworm</name>
    <dbReference type="NCBI Taxonomy" id="6233"/>
    <lineage>
        <taxon>Eukaryota</taxon>
        <taxon>Metazoa</taxon>
        <taxon>Ecdysozoa</taxon>
        <taxon>Nematoda</taxon>
        <taxon>Chromadorea</taxon>
        <taxon>Rhabditida</taxon>
        <taxon>Tylenchina</taxon>
        <taxon>Panagrolaimomorpha</taxon>
        <taxon>Panagrolaimoidea</taxon>
        <taxon>Panagrolaimidae</taxon>
        <taxon>Panagrellus</taxon>
    </lineage>
</organism>
<name>A0A7E4VV91_PANRE</name>
<dbReference type="PANTHER" id="PTHR21538:SF24">
    <property type="entry name" value="PH DOMAIN-CONTAINING PROTEIN"/>
    <property type="match status" value="1"/>
</dbReference>
<feature type="compositionally biased region" description="Pro residues" evidence="1">
    <location>
        <begin position="441"/>
        <end position="454"/>
    </location>
</feature>
<proteinExistence type="predicted"/>
<feature type="region of interest" description="Disordered" evidence="1">
    <location>
        <begin position="542"/>
        <end position="629"/>
    </location>
</feature>
<dbReference type="InterPro" id="IPR051364">
    <property type="entry name" value="Cytokinesis/Rho-signaling"/>
</dbReference>
<protein>
    <submittedName>
        <fullName evidence="4">Anillin domain-containing protein</fullName>
    </submittedName>
</protein>
<dbReference type="PANTHER" id="PTHR21538">
    <property type="entry name" value="ANILLIN/RHOTEKIN RTKN"/>
    <property type="match status" value="1"/>
</dbReference>
<dbReference type="AlphaFoldDB" id="A0A7E4VV91"/>
<dbReference type="Pfam" id="PF08174">
    <property type="entry name" value="Anillin"/>
    <property type="match status" value="1"/>
</dbReference>
<evidence type="ECO:0000313" key="4">
    <source>
        <dbReference type="WBParaSite" id="Pan_g3864.t1"/>
    </source>
</evidence>
<feature type="compositionally biased region" description="Basic and acidic residues" evidence="1">
    <location>
        <begin position="589"/>
        <end position="598"/>
    </location>
</feature>
<evidence type="ECO:0000259" key="2">
    <source>
        <dbReference type="Pfam" id="PF08174"/>
    </source>
</evidence>
<feature type="compositionally biased region" description="Polar residues" evidence="1">
    <location>
        <begin position="409"/>
        <end position="424"/>
    </location>
</feature>
<feature type="domain" description="Anillin homology" evidence="2">
    <location>
        <begin position="25"/>
        <end position="136"/>
    </location>
</feature>
<feature type="region of interest" description="Disordered" evidence="1">
    <location>
        <begin position="405"/>
        <end position="457"/>
    </location>
</feature>
<reference evidence="3" key="1">
    <citation type="journal article" date="2013" name="Genetics">
        <title>The draft genome and transcriptome of Panagrellus redivivus are shaped by the harsh demands of a free-living lifestyle.</title>
        <authorList>
            <person name="Srinivasan J."/>
            <person name="Dillman A.R."/>
            <person name="Macchietto M.G."/>
            <person name="Heikkinen L."/>
            <person name="Lakso M."/>
            <person name="Fracchia K.M."/>
            <person name="Antoshechkin I."/>
            <person name="Mortazavi A."/>
            <person name="Wong G."/>
            <person name="Sternberg P.W."/>
        </authorList>
    </citation>
    <scope>NUCLEOTIDE SEQUENCE [LARGE SCALE GENOMIC DNA]</scope>
    <source>
        <strain evidence="3">MT8872</strain>
    </source>
</reference>
<evidence type="ECO:0000313" key="3">
    <source>
        <dbReference type="Proteomes" id="UP000492821"/>
    </source>
</evidence>
<dbReference type="GO" id="GO:0000915">
    <property type="term" value="P:actomyosin contractile ring assembly"/>
    <property type="evidence" value="ECO:0007669"/>
    <property type="project" value="TreeGrafter"/>
</dbReference>
<dbReference type="GO" id="GO:0000281">
    <property type="term" value="P:mitotic cytokinesis"/>
    <property type="evidence" value="ECO:0007669"/>
    <property type="project" value="TreeGrafter"/>
</dbReference>
<dbReference type="Proteomes" id="UP000492821">
    <property type="component" value="Unassembled WGS sequence"/>
</dbReference>
<dbReference type="WBParaSite" id="Pan_g3864.t1">
    <property type="protein sequence ID" value="Pan_g3864.t1"/>
    <property type="gene ID" value="Pan_g3864"/>
</dbReference>
<keyword evidence="3" id="KW-1185">Reference proteome</keyword>
<evidence type="ECO:0000256" key="1">
    <source>
        <dbReference type="SAM" id="MobiDB-lite"/>
    </source>
</evidence>
<dbReference type="GO" id="GO:0005826">
    <property type="term" value="C:actomyosin contractile ring"/>
    <property type="evidence" value="ECO:0007669"/>
    <property type="project" value="TreeGrafter"/>
</dbReference>